<evidence type="ECO:0000313" key="1">
    <source>
        <dbReference type="Proteomes" id="UP001652660"/>
    </source>
</evidence>
<evidence type="ECO:0000313" key="2">
    <source>
        <dbReference type="RefSeq" id="XP_071911214.1"/>
    </source>
</evidence>
<dbReference type="Proteomes" id="UP001652660">
    <property type="component" value="Chromosome 6e"/>
</dbReference>
<reference evidence="2" key="1">
    <citation type="submission" date="2025-08" db="UniProtKB">
        <authorList>
            <consortium name="RefSeq"/>
        </authorList>
    </citation>
    <scope>IDENTIFICATION</scope>
    <source>
        <tissue evidence="2">Leaves</tissue>
    </source>
</reference>
<dbReference type="PANTHER" id="PTHR33527:SF14">
    <property type="entry name" value="OS07G0274300 PROTEIN"/>
    <property type="match status" value="1"/>
</dbReference>
<keyword evidence="1" id="KW-1185">Reference proteome</keyword>
<name>A0ABM4UVA8_COFAR</name>
<sequence length="278" mass="31851">MFWAMDPELLPVTPNEYGTFHAMDRALYSLLAVDLWRDPYESVQIMALWLWMERLGFKNLVLTILSMPPMLINKYADEALTCVKCVNDPQFVLSAEVNEIPATSRLVKKRITLQYFHENRPIVVKELRNVVTETCAMALQDVIEDVVKKHNAYESLVNSFSNLGFVGEACGDYSNANGASQEERTMFVTFSKGYPVAESEVTEFFTKLFGNCIEAFHMQPVRSDEQPLYARVVFSTPKVIDLILGGVTKAKFTINGKHLWMRKFVPKRKSSFPRSRWP</sequence>
<dbReference type="RefSeq" id="XP_071911214.1">
    <property type="nucleotide sequence ID" value="XM_072055113.1"/>
</dbReference>
<dbReference type="GeneID" id="113695809"/>
<organism evidence="1 2">
    <name type="scientific">Coffea arabica</name>
    <name type="common">Arabian coffee</name>
    <dbReference type="NCBI Taxonomy" id="13443"/>
    <lineage>
        <taxon>Eukaryota</taxon>
        <taxon>Viridiplantae</taxon>
        <taxon>Streptophyta</taxon>
        <taxon>Embryophyta</taxon>
        <taxon>Tracheophyta</taxon>
        <taxon>Spermatophyta</taxon>
        <taxon>Magnoliopsida</taxon>
        <taxon>eudicotyledons</taxon>
        <taxon>Gunneridae</taxon>
        <taxon>Pentapetalae</taxon>
        <taxon>asterids</taxon>
        <taxon>lamiids</taxon>
        <taxon>Gentianales</taxon>
        <taxon>Rubiaceae</taxon>
        <taxon>Ixoroideae</taxon>
        <taxon>Gardenieae complex</taxon>
        <taxon>Bertiereae - Coffeeae clade</taxon>
        <taxon>Coffeeae</taxon>
        <taxon>Coffea</taxon>
    </lineage>
</organism>
<proteinExistence type="predicted"/>
<accession>A0ABM4UVA8</accession>
<gene>
    <name evidence="2" type="primary">LOC113695809</name>
</gene>
<protein>
    <submittedName>
        <fullName evidence="2">Uncharacterized protein isoform X4</fullName>
    </submittedName>
</protein>
<dbReference type="PANTHER" id="PTHR33527">
    <property type="entry name" value="OS07G0274300 PROTEIN"/>
    <property type="match status" value="1"/>
</dbReference>